<reference evidence="10" key="1">
    <citation type="submission" date="2018-12" db="EMBL/GenBank/DDBJ databases">
        <title>Complete genome sequence of Paenibacillus sp. MBLB1234.</title>
        <authorList>
            <person name="Nam Y.-D."/>
            <person name="Kang J."/>
            <person name="Chung W.-H."/>
            <person name="Park Y.S."/>
        </authorList>
    </citation>
    <scope>NUCLEOTIDE SEQUENCE [LARGE SCALE GENOMIC DNA]</scope>
    <source>
        <strain evidence="10">MBLB1234</strain>
    </source>
</reference>
<dbReference type="RefSeq" id="WP_127003908.1">
    <property type="nucleotide sequence ID" value="NZ_CP034346.1"/>
</dbReference>
<comment type="similarity">
    <text evidence="7">Belongs to the binding-protein-dependent transport system permease family.</text>
</comment>
<organism evidence="9 10">
    <name type="scientific">Paenibacillus lutimineralis</name>
    <dbReference type="NCBI Taxonomy" id="2707005"/>
    <lineage>
        <taxon>Bacteria</taxon>
        <taxon>Bacillati</taxon>
        <taxon>Bacillota</taxon>
        <taxon>Bacilli</taxon>
        <taxon>Bacillales</taxon>
        <taxon>Paenibacillaceae</taxon>
        <taxon>Paenibacillus</taxon>
    </lineage>
</organism>
<accession>A0A3S9V625</accession>
<evidence type="ECO:0000256" key="6">
    <source>
        <dbReference type="ARBA" id="ARBA00023136"/>
    </source>
</evidence>
<dbReference type="PANTHER" id="PTHR43227:SF7">
    <property type="entry name" value="ARABINOOLIGOSACCHARIDES TRANSPORT SYSTEM PERMEASE PROTEIN ARAP"/>
    <property type="match status" value="1"/>
</dbReference>
<evidence type="ECO:0000256" key="1">
    <source>
        <dbReference type="ARBA" id="ARBA00004651"/>
    </source>
</evidence>
<comment type="subcellular location">
    <subcellularLocation>
        <location evidence="1 7">Cell membrane</location>
        <topology evidence="1 7">Multi-pass membrane protein</topology>
    </subcellularLocation>
</comment>
<dbReference type="GO" id="GO:0005886">
    <property type="term" value="C:plasma membrane"/>
    <property type="evidence" value="ECO:0007669"/>
    <property type="project" value="UniProtKB-SubCell"/>
</dbReference>
<dbReference type="InterPro" id="IPR035906">
    <property type="entry name" value="MetI-like_sf"/>
</dbReference>
<dbReference type="Proteomes" id="UP000270678">
    <property type="component" value="Chromosome"/>
</dbReference>
<dbReference type="CDD" id="cd06261">
    <property type="entry name" value="TM_PBP2"/>
    <property type="match status" value="1"/>
</dbReference>
<evidence type="ECO:0000259" key="8">
    <source>
        <dbReference type="PROSITE" id="PS50928"/>
    </source>
</evidence>
<feature type="transmembrane region" description="Helical" evidence="7">
    <location>
        <begin position="202"/>
        <end position="222"/>
    </location>
</feature>
<dbReference type="KEGG" id="plut:EI981_28040"/>
<evidence type="ECO:0000313" key="9">
    <source>
        <dbReference type="EMBL" id="AZS17905.1"/>
    </source>
</evidence>
<dbReference type="OrthoDB" id="9809527at2"/>
<evidence type="ECO:0000313" key="10">
    <source>
        <dbReference type="Proteomes" id="UP000270678"/>
    </source>
</evidence>
<dbReference type="InterPro" id="IPR050809">
    <property type="entry name" value="UgpAE/MalFG_permease"/>
</dbReference>
<feature type="transmembrane region" description="Helical" evidence="7">
    <location>
        <begin position="39"/>
        <end position="59"/>
    </location>
</feature>
<evidence type="ECO:0000256" key="7">
    <source>
        <dbReference type="RuleBase" id="RU363032"/>
    </source>
</evidence>
<evidence type="ECO:0000256" key="2">
    <source>
        <dbReference type="ARBA" id="ARBA00022448"/>
    </source>
</evidence>
<proteinExistence type="inferred from homology"/>
<dbReference type="EMBL" id="CP034346">
    <property type="protein sequence ID" value="AZS17905.1"/>
    <property type="molecule type" value="Genomic_DNA"/>
</dbReference>
<feature type="transmembrane region" description="Helical" evidence="7">
    <location>
        <begin position="300"/>
        <end position="320"/>
    </location>
</feature>
<evidence type="ECO:0000256" key="3">
    <source>
        <dbReference type="ARBA" id="ARBA00022475"/>
    </source>
</evidence>
<protein>
    <submittedName>
        <fullName evidence="9">Sugar ABC transporter permease</fullName>
    </submittedName>
</protein>
<dbReference type="GO" id="GO:0055085">
    <property type="term" value="P:transmembrane transport"/>
    <property type="evidence" value="ECO:0007669"/>
    <property type="project" value="InterPro"/>
</dbReference>
<keyword evidence="5 7" id="KW-1133">Transmembrane helix</keyword>
<feature type="domain" description="ABC transmembrane type-1" evidence="8">
    <location>
        <begin position="102"/>
        <end position="316"/>
    </location>
</feature>
<dbReference type="InterPro" id="IPR000515">
    <property type="entry name" value="MetI-like"/>
</dbReference>
<feature type="transmembrane region" description="Helical" evidence="7">
    <location>
        <begin position="243"/>
        <end position="261"/>
    </location>
</feature>
<keyword evidence="10" id="KW-1185">Reference proteome</keyword>
<evidence type="ECO:0000256" key="5">
    <source>
        <dbReference type="ARBA" id="ARBA00022989"/>
    </source>
</evidence>
<dbReference type="SUPFAM" id="SSF161098">
    <property type="entry name" value="MetI-like"/>
    <property type="match status" value="1"/>
</dbReference>
<name>A0A3S9V625_9BACL</name>
<dbReference type="Pfam" id="PF00528">
    <property type="entry name" value="BPD_transp_1"/>
    <property type="match status" value="1"/>
</dbReference>
<feature type="transmembrane region" description="Helical" evidence="7">
    <location>
        <begin position="140"/>
        <end position="159"/>
    </location>
</feature>
<dbReference type="AlphaFoldDB" id="A0A3S9V625"/>
<evidence type="ECO:0000256" key="4">
    <source>
        <dbReference type="ARBA" id="ARBA00022692"/>
    </source>
</evidence>
<keyword evidence="3" id="KW-1003">Cell membrane</keyword>
<dbReference type="Gene3D" id="1.10.3720.10">
    <property type="entry name" value="MetI-like"/>
    <property type="match status" value="1"/>
</dbReference>
<sequence length="325" mass="37237">MRPKEGKEAEEMSDILRLDKQDPLLNRQRGRVSAFFREFGFGYFLLAPVVLYIVVFQFYPLAETIRLSLYDYSLISGRGMSFNGFGNYKELLMNDVAFWRIFWNSLIWVLGSTALQFAIAIPAAIILFSKIRFRGLWRGLMMVPWVSPVVIIGIVWKWIYDGHYGLFNHYLKMVHLISENIVWLGDEQLVWPALLLTSAWKGFPYITLMMLSGLTGISREMIEAAHMDGASAWQRFTRITLPMLKPIMYVTGLVSIVSSWTKFEMIWALTNGGPGYATSILPTYLYTNSFVYFDLGKGSAIATLSMGMVLILVVIYSRLFGRNQE</sequence>
<dbReference type="PANTHER" id="PTHR43227">
    <property type="entry name" value="BLL4140 PROTEIN"/>
    <property type="match status" value="1"/>
</dbReference>
<keyword evidence="4 7" id="KW-0812">Transmembrane</keyword>
<dbReference type="PROSITE" id="PS50928">
    <property type="entry name" value="ABC_TM1"/>
    <property type="match status" value="1"/>
</dbReference>
<keyword evidence="6 7" id="KW-0472">Membrane</keyword>
<gene>
    <name evidence="9" type="ORF">EI981_28040</name>
</gene>
<keyword evidence="2 7" id="KW-0813">Transport</keyword>
<feature type="transmembrane region" description="Helical" evidence="7">
    <location>
        <begin position="101"/>
        <end position="128"/>
    </location>
</feature>